<dbReference type="OrthoDB" id="191706at2759"/>
<feature type="transmembrane region" description="Helical" evidence="6">
    <location>
        <begin position="92"/>
        <end position="113"/>
    </location>
</feature>
<dbReference type="PANTHER" id="PTHR21324:SF2">
    <property type="entry name" value="EG:22E5.9 PROTEIN"/>
    <property type="match status" value="1"/>
</dbReference>
<reference evidence="8 9" key="1">
    <citation type="journal article" date="2019" name="PLoS Biol.">
        <title>Sex chromosomes control vertical transmission of feminizing Wolbachia symbionts in an isopod.</title>
        <authorList>
            <person name="Becking T."/>
            <person name="Chebbi M.A."/>
            <person name="Giraud I."/>
            <person name="Moumen B."/>
            <person name="Laverre T."/>
            <person name="Caubet Y."/>
            <person name="Peccoud J."/>
            <person name="Gilbert C."/>
            <person name="Cordaux R."/>
        </authorList>
    </citation>
    <scope>NUCLEOTIDE SEQUENCE [LARGE SCALE GENOMIC DNA]</scope>
    <source>
        <strain evidence="8">ANa2</strain>
        <tissue evidence="8">Whole body excluding digestive tract and cuticle</tissue>
    </source>
</reference>
<feature type="transmembrane region" description="Helical" evidence="6">
    <location>
        <begin position="7"/>
        <end position="33"/>
    </location>
</feature>
<evidence type="ECO:0000313" key="9">
    <source>
        <dbReference type="Proteomes" id="UP000326759"/>
    </source>
</evidence>
<keyword evidence="3 6" id="KW-0812">Transmembrane</keyword>
<evidence type="ECO:0000256" key="3">
    <source>
        <dbReference type="ARBA" id="ARBA00022692"/>
    </source>
</evidence>
<feature type="domain" description="CWH43-like N-terminal" evidence="7">
    <location>
        <begin position="6"/>
        <end position="230"/>
    </location>
</feature>
<protein>
    <submittedName>
        <fullName evidence="8">DNA damage-regulated autophagy modulator protein 2</fullName>
    </submittedName>
</protein>
<comment type="subcellular location">
    <subcellularLocation>
        <location evidence="1">Endomembrane system</location>
        <topology evidence="1">Multi-pass membrane protein</topology>
    </subcellularLocation>
</comment>
<evidence type="ECO:0000256" key="6">
    <source>
        <dbReference type="SAM" id="Phobius"/>
    </source>
</evidence>
<evidence type="ECO:0000259" key="7">
    <source>
        <dbReference type="Pfam" id="PF10277"/>
    </source>
</evidence>
<dbReference type="InterPro" id="IPR019402">
    <property type="entry name" value="CWH43_N"/>
</dbReference>
<proteinExistence type="inferred from homology"/>
<dbReference type="PANTHER" id="PTHR21324">
    <property type="entry name" value="FASTING-INDUCIBLE INTEGRAL MEMBRANE PROTEIN TM6P1-RELATED"/>
    <property type="match status" value="1"/>
</dbReference>
<dbReference type="Pfam" id="PF10277">
    <property type="entry name" value="Frag1"/>
    <property type="match status" value="1"/>
</dbReference>
<dbReference type="AlphaFoldDB" id="A0A5N5SNY4"/>
<evidence type="ECO:0000256" key="2">
    <source>
        <dbReference type="ARBA" id="ARBA00006565"/>
    </source>
</evidence>
<gene>
    <name evidence="8" type="primary">Dram2</name>
    <name evidence="8" type="ORF">Anas_09320</name>
</gene>
<name>A0A5N5SNY4_9CRUS</name>
<evidence type="ECO:0000313" key="8">
    <source>
        <dbReference type="EMBL" id="KAB7495794.1"/>
    </source>
</evidence>
<keyword evidence="5 6" id="KW-0472">Membrane</keyword>
<feature type="transmembrane region" description="Helical" evidence="6">
    <location>
        <begin position="53"/>
        <end position="71"/>
    </location>
</feature>
<evidence type="ECO:0000256" key="1">
    <source>
        <dbReference type="ARBA" id="ARBA00004127"/>
    </source>
</evidence>
<accession>A0A5N5SNY4</accession>
<dbReference type="Proteomes" id="UP000326759">
    <property type="component" value="Unassembled WGS sequence"/>
</dbReference>
<feature type="transmembrane region" description="Helical" evidence="6">
    <location>
        <begin position="159"/>
        <end position="181"/>
    </location>
</feature>
<keyword evidence="9" id="KW-1185">Reference proteome</keyword>
<evidence type="ECO:0000256" key="5">
    <source>
        <dbReference type="ARBA" id="ARBA00023136"/>
    </source>
</evidence>
<sequence length="275" mass="30102">MEPSKVYLLPLAVFVLFPATFIITYCIAVLLGHTEPEFPYISDTGTQSPESCIFGQALNLGAFLILFTLYIRFRQIAEFYRNHSSSSSIVRLNKAAFIVGSLSALGISLVANFQETSVLSIHICGALLAFGGGVAYLWLQALCSYKTHPLVNNIGVAHLRMFLAVVATICFVLGSITAIIAKTQYNGNNPRKWFPGDGGWQCHVISTASEWICATAFNIFMLTLVDEFKSLSVESPQVYITIENLTASQYLYSHEANSGSTNDIQAILSSHNYGS</sequence>
<comment type="similarity">
    <text evidence="2">Belongs to the DRAM/TMEM150 family.</text>
</comment>
<dbReference type="EMBL" id="SEYY01022109">
    <property type="protein sequence ID" value="KAB7495794.1"/>
    <property type="molecule type" value="Genomic_DNA"/>
</dbReference>
<comment type="caution">
    <text evidence="8">The sequence shown here is derived from an EMBL/GenBank/DDBJ whole genome shotgun (WGS) entry which is preliminary data.</text>
</comment>
<dbReference type="InterPro" id="IPR050911">
    <property type="entry name" value="DRAM/TMEM150_Autophagy_Mod"/>
</dbReference>
<dbReference type="GO" id="GO:0012505">
    <property type="term" value="C:endomembrane system"/>
    <property type="evidence" value="ECO:0007669"/>
    <property type="project" value="UniProtKB-SubCell"/>
</dbReference>
<organism evidence="8 9">
    <name type="scientific">Armadillidium nasatum</name>
    <dbReference type="NCBI Taxonomy" id="96803"/>
    <lineage>
        <taxon>Eukaryota</taxon>
        <taxon>Metazoa</taxon>
        <taxon>Ecdysozoa</taxon>
        <taxon>Arthropoda</taxon>
        <taxon>Crustacea</taxon>
        <taxon>Multicrustacea</taxon>
        <taxon>Malacostraca</taxon>
        <taxon>Eumalacostraca</taxon>
        <taxon>Peracarida</taxon>
        <taxon>Isopoda</taxon>
        <taxon>Oniscidea</taxon>
        <taxon>Crinocheta</taxon>
        <taxon>Armadillidiidae</taxon>
        <taxon>Armadillidium</taxon>
    </lineage>
</organism>
<evidence type="ECO:0000256" key="4">
    <source>
        <dbReference type="ARBA" id="ARBA00022989"/>
    </source>
</evidence>
<keyword evidence="4 6" id="KW-1133">Transmembrane helix</keyword>
<feature type="transmembrane region" description="Helical" evidence="6">
    <location>
        <begin position="119"/>
        <end position="139"/>
    </location>
</feature>